<keyword evidence="3" id="KW-1185">Reference proteome</keyword>
<reference evidence="3" key="1">
    <citation type="submission" date="2024-04" db="EMBL/GenBank/DDBJ databases">
        <title>Salinicola lusitanus LLJ914,a marine bacterium isolated from the Okinawa Trough.</title>
        <authorList>
            <person name="Li J."/>
        </authorList>
    </citation>
    <scope>NUCLEOTIDE SEQUENCE [LARGE SCALE GENOMIC DNA]</scope>
</reference>
<evidence type="ECO:0000313" key="2">
    <source>
        <dbReference type="EMBL" id="KAK7881449.1"/>
    </source>
</evidence>
<gene>
    <name evidence="2" type="ORF">WMY93_029858</name>
</gene>
<evidence type="ECO:0000256" key="1">
    <source>
        <dbReference type="SAM" id="MobiDB-lite"/>
    </source>
</evidence>
<comment type="caution">
    <text evidence="2">The sequence shown here is derived from an EMBL/GenBank/DDBJ whole genome shotgun (WGS) entry which is preliminary data.</text>
</comment>
<accession>A0AAW0MX22</accession>
<evidence type="ECO:0000313" key="3">
    <source>
        <dbReference type="Proteomes" id="UP001460270"/>
    </source>
</evidence>
<organism evidence="2 3">
    <name type="scientific">Mugilogobius chulae</name>
    <name type="common">yellowstripe goby</name>
    <dbReference type="NCBI Taxonomy" id="88201"/>
    <lineage>
        <taxon>Eukaryota</taxon>
        <taxon>Metazoa</taxon>
        <taxon>Chordata</taxon>
        <taxon>Craniata</taxon>
        <taxon>Vertebrata</taxon>
        <taxon>Euteleostomi</taxon>
        <taxon>Actinopterygii</taxon>
        <taxon>Neopterygii</taxon>
        <taxon>Teleostei</taxon>
        <taxon>Neoteleostei</taxon>
        <taxon>Acanthomorphata</taxon>
        <taxon>Gobiaria</taxon>
        <taxon>Gobiiformes</taxon>
        <taxon>Gobioidei</taxon>
        <taxon>Gobiidae</taxon>
        <taxon>Gobionellinae</taxon>
        <taxon>Mugilogobius</taxon>
    </lineage>
</organism>
<sequence length="366" mass="42034">MVAKYQDVIDGDVIGTGYYSLVKHLQCRKENTKRSFTPKIRKRKYPIDTDDTDIIPPENRAAIQDTYGCVKWNVQLLPLGESPETQLEKKEKIKMDKETGTNPEMVISLMKMTYYSQCKDINQGKDVKSLHRMWPFLFEVGMNIHFKELTGNGLKESFVPNIDQKGKRLLYYMNTVFKYKCKKFLEDLMKYKVLRGQLSGCSEDTKDMLLLLLLSSFDEREDAMFSYVDQTCLGEEVQMEQVPLTPTIIVCGQSCYSANRFMLSLDCMTVQDNITSFMSAIVMMFGSYYCFNIHYPLQLASTLEFLQRVHKQRETTRLAGPGQANPGEGGGAEVQASVVRPTSQEQQHLKQLGQRVKSKEQTRDEL</sequence>
<dbReference type="AlphaFoldDB" id="A0AAW0MX22"/>
<protein>
    <submittedName>
        <fullName evidence="2">Uncharacterized protein</fullName>
    </submittedName>
</protein>
<dbReference type="Proteomes" id="UP001460270">
    <property type="component" value="Unassembled WGS sequence"/>
</dbReference>
<feature type="region of interest" description="Disordered" evidence="1">
    <location>
        <begin position="316"/>
        <end position="366"/>
    </location>
</feature>
<dbReference type="PANTHER" id="PTHR31025">
    <property type="entry name" value="SI:CH211-196P9.1-RELATED"/>
    <property type="match status" value="1"/>
</dbReference>
<dbReference type="EMBL" id="JBBPFD010000022">
    <property type="protein sequence ID" value="KAK7881449.1"/>
    <property type="molecule type" value="Genomic_DNA"/>
</dbReference>
<dbReference type="PANTHER" id="PTHR31025:SF30">
    <property type="entry name" value="SI:DKEY-15H8.17"/>
    <property type="match status" value="1"/>
</dbReference>
<feature type="compositionally biased region" description="Basic and acidic residues" evidence="1">
    <location>
        <begin position="357"/>
        <end position="366"/>
    </location>
</feature>
<name>A0AAW0MX22_9GOBI</name>
<proteinExistence type="predicted"/>